<dbReference type="GO" id="GO:0005634">
    <property type="term" value="C:nucleus"/>
    <property type="evidence" value="ECO:0007669"/>
    <property type="project" value="UniProtKB-SubCell"/>
</dbReference>
<dbReference type="GO" id="GO:0000124">
    <property type="term" value="C:SAGA complex"/>
    <property type="evidence" value="ECO:0007669"/>
    <property type="project" value="UniProtKB-ARBA"/>
</dbReference>
<feature type="compositionally biased region" description="Polar residues" evidence="5">
    <location>
        <begin position="503"/>
        <end position="525"/>
    </location>
</feature>
<dbReference type="Proteomes" id="UP000269721">
    <property type="component" value="Unassembled WGS sequence"/>
</dbReference>
<keyword evidence="7" id="KW-1185">Reference proteome</keyword>
<dbReference type="AlphaFoldDB" id="A0A4P9WEJ5"/>
<sequence length="631" mass="65325">MLFCQKTAEPSPLLQPRGTLDTLSAHSYSAAAAAAHAAPAWSASGPAGAGPAFGGGGGVGLAFSGGAAGSGTHELSTAGGGGQSGQGHGSGIARHDTIRIKCALAELLQERGPEYWEKFRDFLMGKCSRADFEQDTKWMSEIKGAVSLHNALVLGILHNAQKDVPPPSGPPSLIFAPMKASSNSPNGKRKADDQVSIREAKKRYRNREILSMESEQRGRLMALSVKRGVKDLLVVLSDASSSKFKPYPTTPFHPPAFNHPPVLPAVYDTMPRSCQEERDIPSKDAFAQRMKVLVAMEGLAGIQDDCIELMFESLDVMLKNTLGRIREKMRPISPPDTEMGGTTHRPAGAQEPTPSTVSSSIPSAFISSTGSVPQRPADAPTHKALTPAYDPSSPAASKPSFSSPPNAQPAPLRINGYTNGAAASYVNGATTNGVHVVSVAGNTEMESLAPNAASPPPGAPCTRPSTKPIPTPNPPASPRKAAAAGGPAHAPPSALAPTLHTATNHPHQTPHTASIPTTSAQTLPKQSARPPRPAAPIPGQYLPTTQSTPGAPAAAAGAPAVAAVDSRGTIITIGDVCFATDISPSLVTRSHGGIAIRERAVAELDDVVIEGPLWATQRGAGGLIRGKGRAR</sequence>
<reference evidence="7" key="1">
    <citation type="journal article" date="2018" name="Nat. Microbiol.">
        <title>Leveraging single-cell genomics to expand the fungal tree of life.</title>
        <authorList>
            <person name="Ahrendt S.R."/>
            <person name="Quandt C.A."/>
            <person name="Ciobanu D."/>
            <person name="Clum A."/>
            <person name="Salamov A."/>
            <person name="Andreopoulos B."/>
            <person name="Cheng J.F."/>
            <person name="Woyke T."/>
            <person name="Pelin A."/>
            <person name="Henrissat B."/>
            <person name="Reynolds N.K."/>
            <person name="Benny G.L."/>
            <person name="Smith M.E."/>
            <person name="James T.Y."/>
            <person name="Grigoriev I.V."/>
        </authorList>
    </citation>
    <scope>NUCLEOTIDE SEQUENCE [LARGE SCALE GENOMIC DNA]</scope>
</reference>
<evidence type="ECO:0000256" key="2">
    <source>
        <dbReference type="ARBA" id="ARBA00023015"/>
    </source>
</evidence>
<accession>A0A4P9WEJ5</accession>
<dbReference type="EMBL" id="KZ995364">
    <property type="protein sequence ID" value="RKO90822.1"/>
    <property type="molecule type" value="Genomic_DNA"/>
</dbReference>
<organism evidence="6 7">
    <name type="scientific">Blyttiomyces helicus</name>
    <dbReference type="NCBI Taxonomy" id="388810"/>
    <lineage>
        <taxon>Eukaryota</taxon>
        <taxon>Fungi</taxon>
        <taxon>Fungi incertae sedis</taxon>
        <taxon>Chytridiomycota</taxon>
        <taxon>Chytridiomycota incertae sedis</taxon>
        <taxon>Chytridiomycetes</taxon>
        <taxon>Chytridiomycetes incertae sedis</taxon>
        <taxon>Blyttiomyces</taxon>
    </lineage>
</organism>
<keyword evidence="2" id="KW-0805">Transcription regulation</keyword>
<protein>
    <submittedName>
        <fullName evidence="6">Transcriptional regulator of RNA polII, SAGA, subunit-domain-containing protein</fullName>
    </submittedName>
</protein>
<dbReference type="OrthoDB" id="10264870at2759"/>
<dbReference type="Pfam" id="PF12767">
    <property type="entry name" value="SAGA-Tad1"/>
    <property type="match status" value="1"/>
</dbReference>
<keyword evidence="4" id="KW-0539">Nucleus</keyword>
<dbReference type="PANTHER" id="PTHR21277">
    <property type="entry name" value="TRANSCRIPTIONAL ADAPTER 1"/>
    <property type="match status" value="1"/>
</dbReference>
<evidence type="ECO:0000256" key="5">
    <source>
        <dbReference type="SAM" id="MobiDB-lite"/>
    </source>
</evidence>
<dbReference type="InterPro" id="IPR024738">
    <property type="entry name" value="Hfi1/Tada1"/>
</dbReference>
<evidence type="ECO:0000256" key="1">
    <source>
        <dbReference type="ARBA" id="ARBA00004123"/>
    </source>
</evidence>
<dbReference type="PANTHER" id="PTHR21277:SF5">
    <property type="entry name" value="TRANSCRIPTIONAL ADAPTER 1"/>
    <property type="match status" value="1"/>
</dbReference>
<feature type="region of interest" description="Disordered" evidence="5">
    <location>
        <begin position="447"/>
        <end position="553"/>
    </location>
</feature>
<evidence type="ECO:0000313" key="7">
    <source>
        <dbReference type="Proteomes" id="UP000269721"/>
    </source>
</evidence>
<feature type="compositionally biased region" description="Low complexity" evidence="5">
    <location>
        <begin position="387"/>
        <end position="405"/>
    </location>
</feature>
<feature type="region of interest" description="Disordered" evidence="5">
    <location>
        <begin position="327"/>
        <end position="414"/>
    </location>
</feature>
<evidence type="ECO:0000256" key="4">
    <source>
        <dbReference type="ARBA" id="ARBA00023242"/>
    </source>
</evidence>
<evidence type="ECO:0000256" key="3">
    <source>
        <dbReference type="ARBA" id="ARBA00023163"/>
    </source>
</evidence>
<dbReference type="GO" id="GO:0006357">
    <property type="term" value="P:regulation of transcription by RNA polymerase II"/>
    <property type="evidence" value="ECO:0007669"/>
    <property type="project" value="TreeGrafter"/>
</dbReference>
<dbReference type="GO" id="GO:0003713">
    <property type="term" value="F:transcription coactivator activity"/>
    <property type="evidence" value="ECO:0007669"/>
    <property type="project" value="TreeGrafter"/>
</dbReference>
<keyword evidence="3" id="KW-0804">Transcription</keyword>
<feature type="region of interest" description="Disordered" evidence="5">
    <location>
        <begin position="72"/>
        <end position="92"/>
    </location>
</feature>
<feature type="compositionally biased region" description="Pro residues" evidence="5">
    <location>
        <begin position="467"/>
        <end position="477"/>
    </location>
</feature>
<name>A0A4P9WEJ5_9FUNG</name>
<feature type="compositionally biased region" description="Gly residues" evidence="5">
    <location>
        <begin position="78"/>
        <end position="90"/>
    </location>
</feature>
<comment type="subcellular location">
    <subcellularLocation>
        <location evidence="1">Nucleus</location>
    </subcellularLocation>
</comment>
<feature type="compositionally biased region" description="Low complexity" evidence="5">
    <location>
        <begin position="352"/>
        <end position="371"/>
    </location>
</feature>
<evidence type="ECO:0000313" key="6">
    <source>
        <dbReference type="EMBL" id="RKO90822.1"/>
    </source>
</evidence>
<gene>
    <name evidence="6" type="ORF">BDK51DRAFT_41872</name>
</gene>
<proteinExistence type="predicted"/>
<feature type="compositionally biased region" description="Low complexity" evidence="5">
    <location>
        <begin position="478"/>
        <end position="502"/>
    </location>
</feature>